<feature type="modified residue" description="4-aspartylphosphate" evidence="5">
    <location>
        <position position="106"/>
    </location>
</feature>
<dbReference type="PROSITE" id="PS50110">
    <property type="entry name" value="RESPONSE_REGULATORY"/>
    <property type="match status" value="1"/>
</dbReference>
<gene>
    <name evidence="7" type="ORF">H7F16_18820</name>
</gene>
<protein>
    <recommendedName>
        <fullName evidence="2">histidine kinase</fullName>
        <ecNumber evidence="2">2.7.13.3</ecNumber>
    </recommendedName>
</protein>
<dbReference type="CDD" id="cd17546">
    <property type="entry name" value="REC_hyHK_CKI1_RcsC-like"/>
    <property type="match status" value="1"/>
</dbReference>
<dbReference type="GO" id="GO:0004673">
    <property type="term" value="F:protein histidine kinase activity"/>
    <property type="evidence" value="ECO:0007669"/>
    <property type="project" value="UniProtKB-EC"/>
</dbReference>
<dbReference type="SUPFAM" id="SSF52172">
    <property type="entry name" value="CheY-like"/>
    <property type="match status" value="1"/>
</dbReference>
<evidence type="ECO:0000313" key="7">
    <source>
        <dbReference type="EMBL" id="MBC2837579.1"/>
    </source>
</evidence>
<accession>A0A842IDI5</accession>
<evidence type="ECO:0000256" key="5">
    <source>
        <dbReference type="PROSITE-ProRule" id="PRU00169"/>
    </source>
</evidence>
<dbReference type="GO" id="GO:0000160">
    <property type="term" value="P:phosphorelay signal transduction system"/>
    <property type="evidence" value="ECO:0007669"/>
    <property type="project" value="InterPro"/>
</dbReference>
<comment type="catalytic activity">
    <reaction evidence="1">
        <text>ATP + protein L-histidine = ADP + protein N-phospho-L-histidine.</text>
        <dbReference type="EC" id="2.7.13.3"/>
    </reaction>
</comment>
<evidence type="ECO:0000256" key="2">
    <source>
        <dbReference type="ARBA" id="ARBA00012438"/>
    </source>
</evidence>
<dbReference type="EC" id="2.7.13.3" evidence="2"/>
<dbReference type="EMBL" id="JACLQD010000008">
    <property type="protein sequence ID" value="MBC2837579.1"/>
    <property type="molecule type" value="Genomic_DNA"/>
</dbReference>
<reference evidence="7 8" key="1">
    <citation type="journal article" date="2017" name="Int. J. Syst. Evol. Microbiol.">
        <title>Gemmobacter straminiformis sp. nov., isolated from an artificial fountain.</title>
        <authorList>
            <person name="Kang J.Y."/>
            <person name="Kim M.J."/>
            <person name="Chun J."/>
            <person name="Son K.P."/>
            <person name="Jahng K.Y."/>
        </authorList>
    </citation>
    <scope>NUCLEOTIDE SEQUENCE [LARGE SCALE GENOMIC DNA]</scope>
    <source>
        <strain evidence="7 8">CAM-8</strain>
    </source>
</reference>
<keyword evidence="3" id="KW-0808">Transferase</keyword>
<evidence type="ECO:0000256" key="1">
    <source>
        <dbReference type="ARBA" id="ARBA00000085"/>
    </source>
</evidence>
<keyword evidence="8" id="KW-1185">Reference proteome</keyword>
<organism evidence="7 8">
    <name type="scientific">Paragemmobacter straminiformis</name>
    <dbReference type="NCBI Taxonomy" id="2045119"/>
    <lineage>
        <taxon>Bacteria</taxon>
        <taxon>Pseudomonadati</taxon>
        <taxon>Pseudomonadota</taxon>
        <taxon>Alphaproteobacteria</taxon>
        <taxon>Rhodobacterales</taxon>
        <taxon>Paracoccaceae</taxon>
        <taxon>Paragemmobacter</taxon>
    </lineage>
</organism>
<evidence type="ECO:0000313" key="8">
    <source>
        <dbReference type="Proteomes" id="UP000555411"/>
    </source>
</evidence>
<dbReference type="RefSeq" id="WP_185799196.1">
    <property type="nucleotide sequence ID" value="NZ_JACLQD010000008.1"/>
</dbReference>
<dbReference type="Proteomes" id="UP000555411">
    <property type="component" value="Unassembled WGS sequence"/>
</dbReference>
<proteinExistence type="predicted"/>
<evidence type="ECO:0000256" key="4">
    <source>
        <dbReference type="ARBA" id="ARBA00022777"/>
    </source>
</evidence>
<evidence type="ECO:0000256" key="3">
    <source>
        <dbReference type="ARBA" id="ARBA00022679"/>
    </source>
</evidence>
<comment type="caution">
    <text evidence="7">The sequence shown here is derived from an EMBL/GenBank/DDBJ whole genome shotgun (WGS) entry which is preliminary data.</text>
</comment>
<keyword evidence="4" id="KW-0418">Kinase</keyword>
<name>A0A842IDI5_9RHOB</name>
<dbReference type="InterPro" id="IPR001789">
    <property type="entry name" value="Sig_transdc_resp-reg_receiver"/>
</dbReference>
<dbReference type="Gene3D" id="3.40.50.2300">
    <property type="match status" value="1"/>
</dbReference>
<dbReference type="AlphaFoldDB" id="A0A842IDI5"/>
<feature type="domain" description="Response regulatory" evidence="6">
    <location>
        <begin position="58"/>
        <end position="176"/>
    </location>
</feature>
<dbReference type="InterPro" id="IPR011006">
    <property type="entry name" value="CheY-like_superfamily"/>
</dbReference>
<dbReference type="SMART" id="SM00448">
    <property type="entry name" value="REC"/>
    <property type="match status" value="1"/>
</dbReference>
<evidence type="ECO:0000259" key="6">
    <source>
        <dbReference type="PROSITE" id="PS50110"/>
    </source>
</evidence>
<dbReference type="PANTHER" id="PTHR43047">
    <property type="entry name" value="TWO-COMPONENT HISTIDINE PROTEIN KINASE"/>
    <property type="match status" value="1"/>
</dbReference>
<keyword evidence="5" id="KW-0597">Phosphoprotein</keyword>
<sequence length="178" mass="19016">MAGHAMGLRGRFGRWMTGAPVVERVAGNAVLPVVPAMRKAHVSHQPPADSLAPFSGREALVADDNEINRLILKTFLERLGFGVTLASDGLEAVENWQPGHDLVCLDIEMPGQDGIAALAGIQTAAKAKGADMPLALAVTVNSLSHQVAQYLSAGFDSCLPKPFSRAELEVTLRQRWPQ</sequence>
<dbReference type="Pfam" id="PF00072">
    <property type="entry name" value="Response_reg"/>
    <property type="match status" value="1"/>
</dbReference>
<dbReference type="PANTHER" id="PTHR43047:SF78">
    <property type="entry name" value="SENSORY_REGULATORY PROTEIN RPFC"/>
    <property type="match status" value="1"/>
</dbReference>